<keyword evidence="4" id="KW-1185">Reference proteome</keyword>
<dbReference type="RefSeq" id="WP_015339769.1">
    <property type="nucleotide sequence ID" value="NZ_JAADZA010000025.1"/>
</dbReference>
<dbReference type="EMBL" id="JACHBF010000008">
    <property type="protein sequence ID" value="MBB6492888.1"/>
    <property type="molecule type" value="Genomic_DNA"/>
</dbReference>
<proteinExistence type="predicted"/>
<dbReference type="Proteomes" id="UP000471190">
    <property type="component" value="Unassembled WGS sequence"/>
</dbReference>
<gene>
    <name evidence="1" type="ORF">GGD45_003296</name>
    <name evidence="2" type="ORF">GXW80_20235</name>
</gene>
<reference evidence="2 3" key="1">
    <citation type="submission" date="2020-02" db="EMBL/GenBank/DDBJ databases">
        <title>Draft genome sequence of Rhizobium tropici.</title>
        <authorList>
            <person name="Khayi S."/>
            <person name="Jemo M."/>
        </authorList>
    </citation>
    <scope>NUCLEOTIDE SEQUENCE [LARGE SCALE GENOMIC DNA]</scope>
    <source>
        <strain evidence="2 3">A12</strain>
    </source>
</reference>
<evidence type="ECO:0000313" key="2">
    <source>
        <dbReference type="EMBL" id="NEV13324.1"/>
    </source>
</evidence>
<protein>
    <submittedName>
        <fullName evidence="2">Uncharacterized protein</fullName>
    </submittedName>
</protein>
<name>A0A6P1CES1_RHITR</name>
<evidence type="ECO:0000313" key="1">
    <source>
        <dbReference type="EMBL" id="MBB6492888.1"/>
    </source>
</evidence>
<dbReference type="Proteomes" id="UP000526625">
    <property type="component" value="Unassembled WGS sequence"/>
</dbReference>
<comment type="caution">
    <text evidence="2">The sequence shown here is derived from an EMBL/GenBank/DDBJ whole genome shotgun (WGS) entry which is preliminary data.</text>
</comment>
<dbReference type="AlphaFoldDB" id="A0A6P1CES1"/>
<dbReference type="EMBL" id="JAADZA010000025">
    <property type="protein sequence ID" value="NEV13324.1"/>
    <property type="molecule type" value="Genomic_DNA"/>
</dbReference>
<evidence type="ECO:0000313" key="4">
    <source>
        <dbReference type="Proteomes" id="UP000526625"/>
    </source>
</evidence>
<accession>A0A6P1CES1</accession>
<reference evidence="1 4" key="2">
    <citation type="submission" date="2020-08" db="EMBL/GenBank/DDBJ databases">
        <title>Genomic Encyclopedia of Type Strains, Phase IV (KMG-V): Genome sequencing to study the core and pangenomes of soil and plant-associated prokaryotes.</title>
        <authorList>
            <person name="Whitman W."/>
        </authorList>
    </citation>
    <scope>NUCLEOTIDE SEQUENCE [LARGE SCALE GENOMIC DNA]</scope>
    <source>
        <strain evidence="1 4">SEMIA 4059</strain>
    </source>
</reference>
<sequence length="91" mass="10589">MKYYVSFQQFDKSIGRPIDNPSSSDFETDELGMLPAVGDYVHLEPLKDRDSPRYSGRVKSRLFTYYDDTRCGINIVVEENDDDKWGEVIKE</sequence>
<organism evidence="2 3">
    <name type="scientific">Rhizobium tropici</name>
    <dbReference type="NCBI Taxonomy" id="398"/>
    <lineage>
        <taxon>Bacteria</taxon>
        <taxon>Pseudomonadati</taxon>
        <taxon>Pseudomonadota</taxon>
        <taxon>Alphaproteobacteria</taxon>
        <taxon>Hyphomicrobiales</taxon>
        <taxon>Rhizobiaceae</taxon>
        <taxon>Rhizobium/Agrobacterium group</taxon>
        <taxon>Rhizobium</taxon>
    </lineage>
</organism>
<evidence type="ECO:0000313" key="3">
    <source>
        <dbReference type="Proteomes" id="UP000471190"/>
    </source>
</evidence>